<comment type="caution">
    <text evidence="1">The sequence shown here is derived from an EMBL/GenBank/DDBJ whole genome shotgun (WGS) entry which is preliminary data.</text>
</comment>
<gene>
    <name evidence="1" type="ORF">CEXT_594691</name>
</gene>
<proteinExistence type="predicted"/>
<dbReference type="Proteomes" id="UP001054945">
    <property type="component" value="Unassembled WGS sequence"/>
</dbReference>
<organism evidence="1 2">
    <name type="scientific">Caerostris extrusa</name>
    <name type="common">Bark spider</name>
    <name type="synonym">Caerostris bankana</name>
    <dbReference type="NCBI Taxonomy" id="172846"/>
    <lineage>
        <taxon>Eukaryota</taxon>
        <taxon>Metazoa</taxon>
        <taxon>Ecdysozoa</taxon>
        <taxon>Arthropoda</taxon>
        <taxon>Chelicerata</taxon>
        <taxon>Arachnida</taxon>
        <taxon>Araneae</taxon>
        <taxon>Araneomorphae</taxon>
        <taxon>Entelegynae</taxon>
        <taxon>Araneoidea</taxon>
        <taxon>Araneidae</taxon>
        <taxon>Caerostris</taxon>
    </lineage>
</organism>
<dbReference type="AlphaFoldDB" id="A0AAV4P5E6"/>
<accession>A0AAV4P5E6</accession>
<protein>
    <submittedName>
        <fullName evidence="1">Uncharacterized protein</fullName>
    </submittedName>
</protein>
<sequence length="90" mass="9953">MSLWSRHLDRSMRPCCSIFMTASSSLTPQLLYRDVEQEQVQVSAGNNEMAFTPRVALPGVKTPDVLHPLLPGTSSCHEAINRAKGDNKVE</sequence>
<evidence type="ECO:0000313" key="1">
    <source>
        <dbReference type="EMBL" id="GIX91401.1"/>
    </source>
</evidence>
<name>A0AAV4P5E6_CAEEX</name>
<evidence type="ECO:0000313" key="2">
    <source>
        <dbReference type="Proteomes" id="UP001054945"/>
    </source>
</evidence>
<reference evidence="1 2" key="1">
    <citation type="submission" date="2021-06" db="EMBL/GenBank/DDBJ databases">
        <title>Caerostris extrusa draft genome.</title>
        <authorList>
            <person name="Kono N."/>
            <person name="Arakawa K."/>
        </authorList>
    </citation>
    <scope>NUCLEOTIDE SEQUENCE [LARGE SCALE GENOMIC DNA]</scope>
</reference>
<dbReference type="EMBL" id="BPLR01021580">
    <property type="protein sequence ID" value="GIX91401.1"/>
    <property type="molecule type" value="Genomic_DNA"/>
</dbReference>
<keyword evidence="2" id="KW-1185">Reference proteome</keyword>